<evidence type="ECO:0000313" key="1">
    <source>
        <dbReference type="EMBL" id="KAF2899447.1"/>
    </source>
</evidence>
<keyword evidence="2" id="KW-1185">Reference proteome</keyword>
<organism evidence="1 2">
    <name type="scientific">Ignelater luminosus</name>
    <name type="common">Cucubano</name>
    <name type="synonym">Pyrophorus luminosus</name>
    <dbReference type="NCBI Taxonomy" id="2038154"/>
    <lineage>
        <taxon>Eukaryota</taxon>
        <taxon>Metazoa</taxon>
        <taxon>Ecdysozoa</taxon>
        <taxon>Arthropoda</taxon>
        <taxon>Hexapoda</taxon>
        <taxon>Insecta</taxon>
        <taxon>Pterygota</taxon>
        <taxon>Neoptera</taxon>
        <taxon>Endopterygota</taxon>
        <taxon>Coleoptera</taxon>
        <taxon>Polyphaga</taxon>
        <taxon>Elateriformia</taxon>
        <taxon>Elateroidea</taxon>
        <taxon>Elateridae</taxon>
        <taxon>Agrypninae</taxon>
        <taxon>Pyrophorini</taxon>
        <taxon>Ignelater</taxon>
    </lineage>
</organism>
<accession>A0A8K0D9D8</accession>
<comment type="caution">
    <text evidence="1">The sequence shown here is derived from an EMBL/GenBank/DDBJ whole genome shotgun (WGS) entry which is preliminary data.</text>
</comment>
<proteinExistence type="predicted"/>
<sequence length="218" mass="24803">MQRKPFKIATRRLRNPRRCADDTRFVFSSVSDVVFDSAARTTAEKPVLYSDLEKPSSCGEYGNFILQNLDTEKESDGIQIWKNSEDLLQIKLQAGQHWPGSVKLHCIFEELLKIEPDPEVMPITRPTTVQTFHTDVATETRSTTPDSLIWLSFPKDNTTRLLLKVVKKLEMYIEAGVLEECTDSVDSLLDTSADPPLTRKRKVRSLPTLRAYQKCAIS</sequence>
<evidence type="ECO:0000313" key="2">
    <source>
        <dbReference type="Proteomes" id="UP000801492"/>
    </source>
</evidence>
<gene>
    <name evidence="1" type="ORF">ILUMI_06721</name>
</gene>
<dbReference type="EMBL" id="VTPC01002798">
    <property type="protein sequence ID" value="KAF2899447.1"/>
    <property type="molecule type" value="Genomic_DNA"/>
</dbReference>
<dbReference type="AlphaFoldDB" id="A0A8K0D9D8"/>
<name>A0A8K0D9D8_IGNLU</name>
<reference evidence="1" key="1">
    <citation type="submission" date="2019-08" db="EMBL/GenBank/DDBJ databases">
        <title>The genome of the North American firefly Photinus pyralis.</title>
        <authorList>
            <consortium name="Photinus pyralis genome working group"/>
            <person name="Fallon T.R."/>
            <person name="Sander Lower S.E."/>
            <person name="Weng J.-K."/>
        </authorList>
    </citation>
    <scope>NUCLEOTIDE SEQUENCE</scope>
    <source>
        <strain evidence="1">TRF0915ILg1</strain>
        <tissue evidence="1">Whole body</tissue>
    </source>
</reference>
<dbReference type="Proteomes" id="UP000801492">
    <property type="component" value="Unassembled WGS sequence"/>
</dbReference>
<protein>
    <submittedName>
        <fullName evidence="1">Uncharacterized protein</fullName>
    </submittedName>
</protein>